<dbReference type="InterPro" id="IPR016156">
    <property type="entry name" value="FAD/NAD-linked_Rdtase_dimer_sf"/>
</dbReference>
<dbReference type="PANTHER" id="PTHR43557:SF2">
    <property type="entry name" value="RIESKE DOMAIN-CONTAINING PROTEIN-RELATED"/>
    <property type="match status" value="1"/>
</dbReference>
<dbReference type="Gene3D" id="3.50.50.60">
    <property type="entry name" value="FAD/NAD(P)-binding domain"/>
    <property type="match status" value="2"/>
</dbReference>
<dbReference type="RefSeq" id="WP_388002078.1">
    <property type="nucleotide sequence ID" value="NZ_JBHUEE010000001.1"/>
</dbReference>
<evidence type="ECO:0000256" key="1">
    <source>
        <dbReference type="ARBA" id="ARBA00001974"/>
    </source>
</evidence>
<keyword evidence="3" id="KW-0274">FAD</keyword>
<dbReference type="InterPro" id="IPR036188">
    <property type="entry name" value="FAD/NAD-bd_sf"/>
</dbReference>
<feature type="domain" description="Reductase C-terminal" evidence="6">
    <location>
        <begin position="331"/>
        <end position="417"/>
    </location>
</feature>
<dbReference type="Proteomes" id="UP001597277">
    <property type="component" value="Unassembled WGS sequence"/>
</dbReference>
<dbReference type="EMBL" id="JBHUEE010000001">
    <property type="protein sequence ID" value="MFD1716649.1"/>
    <property type="molecule type" value="Genomic_DNA"/>
</dbReference>
<feature type="domain" description="FAD/NAD(P)-binding" evidence="5">
    <location>
        <begin position="11"/>
        <end position="292"/>
    </location>
</feature>
<gene>
    <name evidence="7" type="ORF">ACFSE6_02290</name>
</gene>
<dbReference type="PANTHER" id="PTHR43557">
    <property type="entry name" value="APOPTOSIS-INDUCING FACTOR 1"/>
    <property type="match status" value="1"/>
</dbReference>
<sequence length="420" mass="42614">MTDPGVRVPATVLIVGAGLAGLRTAAELRERGFAGRLVVVGAERHQPYDRPPLSKELLTRTDPAWLAADGLGTLGDLADEVLLAHAATALRAGEDGAELDVAGAGGMRTLTADVAVLATGAHAVAPRPWEGVLTLHTADDAAHLRERLQPGRRLVVIGAGWIGAEVSGLAAAHGLDVTVVEAAAAPLARQAGTTVGARVAPWYEAAGVRLLCPAPVRAVQEEGDVRTVVLDGRQPLKADVVLAATGVRPATGWLGAALPTTASGAVPVDAAGRVPGGPPSVRAVGDCAQMTTAELGTVPGGHWDAALTHPAALAAGLLGQDLPAIPAPYVFSTQLGHDVAMVGHPSPTAAVVDRSDGESWTALYVEHEDDAAARLVAGFTADRPRDVGQLRRLLAGGGSPRLDLAAAADPAVPLKKAVLP</sequence>
<keyword evidence="2" id="KW-0285">Flavoprotein</keyword>
<dbReference type="SUPFAM" id="SSF55424">
    <property type="entry name" value="FAD/NAD-linked reductases, dimerisation (C-terminal) domain"/>
    <property type="match status" value="1"/>
</dbReference>
<organism evidence="7 8">
    <name type="scientific">Georgenia deserti</name>
    <dbReference type="NCBI Taxonomy" id="2093781"/>
    <lineage>
        <taxon>Bacteria</taxon>
        <taxon>Bacillati</taxon>
        <taxon>Actinomycetota</taxon>
        <taxon>Actinomycetes</taxon>
        <taxon>Micrococcales</taxon>
        <taxon>Bogoriellaceae</taxon>
        <taxon>Georgenia</taxon>
    </lineage>
</organism>
<dbReference type="InterPro" id="IPR050446">
    <property type="entry name" value="FAD-oxidoreductase/Apoptosis"/>
</dbReference>
<dbReference type="InterPro" id="IPR023753">
    <property type="entry name" value="FAD/NAD-binding_dom"/>
</dbReference>
<accession>A0ABW4L0X8</accession>
<dbReference type="Gene3D" id="3.30.390.30">
    <property type="match status" value="1"/>
</dbReference>
<comment type="caution">
    <text evidence="7">The sequence shown here is derived from an EMBL/GenBank/DDBJ whole genome shotgun (WGS) entry which is preliminary data.</text>
</comment>
<dbReference type="InterPro" id="IPR028202">
    <property type="entry name" value="Reductase_C"/>
</dbReference>
<evidence type="ECO:0000256" key="3">
    <source>
        <dbReference type="ARBA" id="ARBA00022827"/>
    </source>
</evidence>
<evidence type="ECO:0000256" key="4">
    <source>
        <dbReference type="ARBA" id="ARBA00023002"/>
    </source>
</evidence>
<dbReference type="PRINTS" id="PR00368">
    <property type="entry name" value="FADPNR"/>
</dbReference>
<dbReference type="PRINTS" id="PR00411">
    <property type="entry name" value="PNDRDTASEI"/>
</dbReference>
<proteinExistence type="predicted"/>
<name>A0ABW4L0X8_9MICO</name>
<keyword evidence="4" id="KW-0560">Oxidoreductase</keyword>
<evidence type="ECO:0000313" key="8">
    <source>
        <dbReference type="Proteomes" id="UP001597277"/>
    </source>
</evidence>
<evidence type="ECO:0000256" key="2">
    <source>
        <dbReference type="ARBA" id="ARBA00022630"/>
    </source>
</evidence>
<dbReference type="Pfam" id="PF07992">
    <property type="entry name" value="Pyr_redox_2"/>
    <property type="match status" value="1"/>
</dbReference>
<keyword evidence="8" id="KW-1185">Reference proteome</keyword>
<protein>
    <submittedName>
        <fullName evidence="7">NAD(P)/FAD-dependent oxidoreductase</fullName>
    </submittedName>
</protein>
<dbReference type="SUPFAM" id="SSF51905">
    <property type="entry name" value="FAD/NAD(P)-binding domain"/>
    <property type="match status" value="1"/>
</dbReference>
<evidence type="ECO:0000259" key="6">
    <source>
        <dbReference type="Pfam" id="PF14759"/>
    </source>
</evidence>
<dbReference type="Pfam" id="PF14759">
    <property type="entry name" value="Reductase_C"/>
    <property type="match status" value="1"/>
</dbReference>
<evidence type="ECO:0000259" key="5">
    <source>
        <dbReference type="Pfam" id="PF07992"/>
    </source>
</evidence>
<reference evidence="8" key="1">
    <citation type="journal article" date="2019" name="Int. J. Syst. Evol. Microbiol.">
        <title>The Global Catalogue of Microorganisms (GCM) 10K type strain sequencing project: providing services to taxonomists for standard genome sequencing and annotation.</title>
        <authorList>
            <consortium name="The Broad Institute Genomics Platform"/>
            <consortium name="The Broad Institute Genome Sequencing Center for Infectious Disease"/>
            <person name="Wu L."/>
            <person name="Ma J."/>
        </authorList>
    </citation>
    <scope>NUCLEOTIDE SEQUENCE [LARGE SCALE GENOMIC DNA]</scope>
    <source>
        <strain evidence="8">JCM 17130</strain>
    </source>
</reference>
<evidence type="ECO:0000313" key="7">
    <source>
        <dbReference type="EMBL" id="MFD1716649.1"/>
    </source>
</evidence>
<comment type="cofactor">
    <cofactor evidence="1">
        <name>FAD</name>
        <dbReference type="ChEBI" id="CHEBI:57692"/>
    </cofactor>
</comment>